<comment type="caution">
    <text evidence="2">The sequence shown here is derived from an EMBL/GenBank/DDBJ whole genome shotgun (WGS) entry which is preliminary data.</text>
</comment>
<keyword evidence="1" id="KW-0812">Transmembrane</keyword>
<proteinExistence type="predicted"/>
<dbReference type="AlphaFoldDB" id="A0A2N0ZAN8"/>
<evidence type="ECO:0000313" key="3">
    <source>
        <dbReference type="Proteomes" id="UP000233343"/>
    </source>
</evidence>
<feature type="transmembrane region" description="Helical" evidence="1">
    <location>
        <begin position="7"/>
        <end position="27"/>
    </location>
</feature>
<protein>
    <submittedName>
        <fullName evidence="2">Uncharacterized protein</fullName>
    </submittedName>
</protein>
<reference evidence="2 3" key="1">
    <citation type="journal article" date="2010" name="Int. J. Syst. Evol. Microbiol.">
        <title>Bacillus horneckiae sp. nov., isolated from a spacecraft-assembly clean room.</title>
        <authorList>
            <person name="Vaishampayan P."/>
            <person name="Probst A."/>
            <person name="Krishnamurthi S."/>
            <person name="Ghosh S."/>
            <person name="Osman S."/>
            <person name="McDowall A."/>
            <person name="Ruckmani A."/>
            <person name="Mayilraj S."/>
            <person name="Venkateswaran K."/>
        </authorList>
    </citation>
    <scope>NUCLEOTIDE SEQUENCE [LARGE SCALE GENOMIC DNA]</scope>
    <source>
        <strain evidence="3">1PO1SC</strain>
    </source>
</reference>
<accession>A0A2N0ZAN8</accession>
<sequence>MRESQKVDLCIITIFIIALLFIASPVAAHGFENHEKNNLLLWIIGFLIVLSSAITIGAWTKTIYSGFMKQEYQVPSRILCKLAGFPLELPIY</sequence>
<dbReference type="Proteomes" id="UP000233343">
    <property type="component" value="Unassembled WGS sequence"/>
</dbReference>
<dbReference type="EMBL" id="PISD01000064">
    <property type="protein sequence ID" value="PKG26563.1"/>
    <property type="molecule type" value="Genomic_DNA"/>
</dbReference>
<keyword evidence="3" id="KW-1185">Reference proteome</keyword>
<evidence type="ECO:0000313" key="2">
    <source>
        <dbReference type="EMBL" id="PKG26563.1"/>
    </source>
</evidence>
<keyword evidence="1" id="KW-1133">Transmembrane helix</keyword>
<gene>
    <name evidence="2" type="ORF">CWS20_23345</name>
</gene>
<name>A0A2N0ZAN8_9BACI</name>
<organism evidence="2 3">
    <name type="scientific">Cytobacillus horneckiae</name>
    <dbReference type="NCBI Taxonomy" id="549687"/>
    <lineage>
        <taxon>Bacteria</taxon>
        <taxon>Bacillati</taxon>
        <taxon>Bacillota</taxon>
        <taxon>Bacilli</taxon>
        <taxon>Bacillales</taxon>
        <taxon>Bacillaceae</taxon>
        <taxon>Cytobacillus</taxon>
    </lineage>
</organism>
<keyword evidence="1" id="KW-0472">Membrane</keyword>
<feature type="transmembrane region" description="Helical" evidence="1">
    <location>
        <begin position="39"/>
        <end position="59"/>
    </location>
</feature>
<evidence type="ECO:0000256" key="1">
    <source>
        <dbReference type="SAM" id="Phobius"/>
    </source>
</evidence>
<dbReference type="RefSeq" id="WP_101226411.1">
    <property type="nucleotide sequence ID" value="NZ_JARSFA010000019.1"/>
</dbReference>